<dbReference type="AlphaFoldDB" id="A0A176QFN6"/>
<dbReference type="Gene3D" id="2.30.40.10">
    <property type="entry name" value="Urease, subunit C, domain 1"/>
    <property type="match status" value="1"/>
</dbReference>
<name>A0A176QFN6_9MICO</name>
<sequence length="507" mass="53912">MSTTSTPHLLLRGVRPAGSDHEPVDLRLRDGRVAERGPDLPAKGAELLDVSGTWAVPGLWDQHVHMGQWAALGRRVDLADTSGPGEVLARVRAHLDAGEPDDDSLVEGFGWRLGGWADLPSTAALDEVAGSRPVVLISGDCHGGWLSSAAYRALGVEPHPGHVDEDEWFALWARLGELPQNPRAVHAAFDRVLREAAARGVVGITDLEHATGLWREWPRRVAAGLDRLRVRPATYPTTLDDALAEGVRTGDVLDDLGLVTMGPLKVISDGSLNTRTAWCCEPFVTDDVLPDPRGKSNVGPEELAQMLRRAAAGGLQAAVHAIGDAALADALDAFEASGARGSIEHAQLVRLEDLPRMARLGIAASVQPAHLLDDRDVTDALWPDRADRCFALAAMRDAGVELRLGSDAPVAPLDPWEGMAAAVHRSADDRAPWVPDQAITPLQALAASTDGQHLQVGDRADVVLLASDPFATEVDPRDGAATAEAAARLREVRVSLTVLGGRVTHEG</sequence>
<evidence type="ECO:0000313" key="3">
    <source>
        <dbReference type="EMBL" id="OAB88458.1"/>
    </source>
</evidence>
<dbReference type="SUPFAM" id="SSF51556">
    <property type="entry name" value="Metallo-dependent hydrolases"/>
    <property type="match status" value="1"/>
</dbReference>
<evidence type="ECO:0000259" key="2">
    <source>
        <dbReference type="Pfam" id="PF07969"/>
    </source>
</evidence>
<reference evidence="3 4" key="1">
    <citation type="submission" date="2016-01" db="EMBL/GenBank/DDBJ databases">
        <title>Janibacter melonis strain CD11_4 genome sequencing and assembly.</title>
        <authorList>
            <person name="Nair G.R."/>
            <person name="Kaur G."/>
            <person name="Chander A.M."/>
            <person name="Mayilraj S."/>
        </authorList>
    </citation>
    <scope>NUCLEOTIDE SEQUENCE [LARGE SCALE GENOMIC DNA]</scope>
    <source>
        <strain evidence="3 4">CD11-4</strain>
    </source>
</reference>
<organism evidence="3 4">
    <name type="scientific">Janibacter melonis</name>
    <dbReference type="NCBI Taxonomy" id="262209"/>
    <lineage>
        <taxon>Bacteria</taxon>
        <taxon>Bacillati</taxon>
        <taxon>Actinomycetota</taxon>
        <taxon>Actinomycetes</taxon>
        <taxon>Micrococcales</taxon>
        <taxon>Intrasporangiaceae</taxon>
        <taxon>Janibacter</taxon>
    </lineage>
</organism>
<dbReference type="Pfam" id="PF07969">
    <property type="entry name" value="Amidohydro_3"/>
    <property type="match status" value="1"/>
</dbReference>
<dbReference type="Gene3D" id="3.20.20.140">
    <property type="entry name" value="Metal-dependent hydrolases"/>
    <property type="match status" value="1"/>
</dbReference>
<evidence type="ECO:0000313" key="4">
    <source>
        <dbReference type="Proteomes" id="UP000076976"/>
    </source>
</evidence>
<dbReference type="PANTHER" id="PTHR22642:SF2">
    <property type="entry name" value="PROTEIN LONG AFTER FAR-RED 3"/>
    <property type="match status" value="1"/>
</dbReference>
<protein>
    <submittedName>
        <fullName evidence="3">Metal-dependent hydrolase</fullName>
    </submittedName>
</protein>
<dbReference type="InterPro" id="IPR013108">
    <property type="entry name" value="Amidohydro_3"/>
</dbReference>
<dbReference type="Gene3D" id="3.10.310.70">
    <property type="match status" value="1"/>
</dbReference>
<dbReference type="Proteomes" id="UP000076976">
    <property type="component" value="Unassembled WGS sequence"/>
</dbReference>
<feature type="domain" description="Amidohydrolase 3" evidence="2">
    <location>
        <begin position="47"/>
        <end position="505"/>
    </location>
</feature>
<dbReference type="InterPro" id="IPR011059">
    <property type="entry name" value="Metal-dep_hydrolase_composite"/>
</dbReference>
<proteinExistence type="predicted"/>
<dbReference type="SUPFAM" id="SSF51338">
    <property type="entry name" value="Composite domain of metallo-dependent hydrolases"/>
    <property type="match status" value="1"/>
</dbReference>
<keyword evidence="3" id="KW-0378">Hydrolase</keyword>
<dbReference type="STRING" id="262209.AWH69_01200"/>
<feature type="region of interest" description="Disordered" evidence="1">
    <location>
        <begin position="1"/>
        <end position="23"/>
    </location>
</feature>
<dbReference type="RefSeq" id="WP_068270284.1">
    <property type="nucleotide sequence ID" value="NZ_LQZG01000001.1"/>
</dbReference>
<dbReference type="EMBL" id="LQZG01000001">
    <property type="protein sequence ID" value="OAB88458.1"/>
    <property type="molecule type" value="Genomic_DNA"/>
</dbReference>
<accession>A0A176QFN6</accession>
<evidence type="ECO:0000256" key="1">
    <source>
        <dbReference type="SAM" id="MobiDB-lite"/>
    </source>
</evidence>
<dbReference type="GO" id="GO:0016810">
    <property type="term" value="F:hydrolase activity, acting on carbon-nitrogen (but not peptide) bonds"/>
    <property type="evidence" value="ECO:0007669"/>
    <property type="project" value="InterPro"/>
</dbReference>
<gene>
    <name evidence="3" type="ORF">AWH69_01200</name>
</gene>
<dbReference type="PANTHER" id="PTHR22642">
    <property type="entry name" value="IMIDAZOLONEPROPIONASE"/>
    <property type="match status" value="1"/>
</dbReference>
<dbReference type="InterPro" id="IPR032466">
    <property type="entry name" value="Metal_Hydrolase"/>
</dbReference>
<comment type="caution">
    <text evidence="3">The sequence shown here is derived from an EMBL/GenBank/DDBJ whole genome shotgun (WGS) entry which is preliminary data.</text>
</comment>
<keyword evidence="4" id="KW-1185">Reference proteome</keyword>